<organism evidence="2">
    <name type="scientific">Trepomonas sp. PC1</name>
    <dbReference type="NCBI Taxonomy" id="1076344"/>
    <lineage>
        <taxon>Eukaryota</taxon>
        <taxon>Metamonada</taxon>
        <taxon>Diplomonadida</taxon>
        <taxon>Hexamitidae</taxon>
        <taxon>Hexamitinae</taxon>
        <taxon>Trepomonas</taxon>
    </lineage>
</organism>
<evidence type="ECO:0008006" key="3">
    <source>
        <dbReference type="Google" id="ProtNLM"/>
    </source>
</evidence>
<dbReference type="AlphaFoldDB" id="A0A146JYB5"/>
<keyword evidence="1" id="KW-0472">Membrane</keyword>
<evidence type="ECO:0000256" key="1">
    <source>
        <dbReference type="SAM" id="Phobius"/>
    </source>
</evidence>
<protein>
    <recommendedName>
        <fullName evidence="3">Transmembrane protein</fullName>
    </recommendedName>
</protein>
<keyword evidence="1" id="KW-1133">Transmembrane helix</keyword>
<accession>A0A146JYB5</accession>
<feature type="transmembrane region" description="Helical" evidence="1">
    <location>
        <begin position="289"/>
        <end position="311"/>
    </location>
</feature>
<feature type="non-terminal residue" evidence="2">
    <location>
        <position position="312"/>
    </location>
</feature>
<keyword evidence="1" id="KW-0812">Transmembrane</keyword>
<proteinExistence type="predicted"/>
<feature type="non-terminal residue" evidence="2">
    <location>
        <position position="1"/>
    </location>
</feature>
<name>A0A146JYB5_9EUKA</name>
<sequence>FPSTQQINITQSQFFEITLYETFFIRVSSNTSTIKAELLMNNRAIESYMLGNDLIITFEYKDINPGLYDLKVFDDEGKFKLITYPVQVDQSTLRTHDFSANMQRARSILLVPTQKDDPSVKFANLPILIHFNEGESRRNAELLLFTNSQGQVVFSNSRFDVASLLTIKIHTDGFYDFEQQIELRDVTFNLELRKIVYNRFTLKILLDTKLQNCSNFSLTFLLNRNEKVFKTTLQECEFEYKVDCQDKIRLTPQKNYILEVATMQNKYYSTNFTFYNGQVIEINPKFSQYFSVFASIAIFMSMVMISFVLCFQ</sequence>
<gene>
    <name evidence="2" type="ORF">TPC1_31800</name>
</gene>
<evidence type="ECO:0000313" key="2">
    <source>
        <dbReference type="EMBL" id="JAP88705.1"/>
    </source>
</evidence>
<reference evidence="2" key="1">
    <citation type="submission" date="2015-07" db="EMBL/GenBank/DDBJ databases">
        <title>Adaptation to a free-living lifestyle via gene acquisitions in the diplomonad Trepomonas sp. PC1.</title>
        <authorList>
            <person name="Xu F."/>
            <person name="Jerlstrom-Hultqvist J."/>
            <person name="Kolisko M."/>
            <person name="Simpson A.G.B."/>
            <person name="Roger A.J."/>
            <person name="Svard S.G."/>
            <person name="Andersson J.O."/>
        </authorList>
    </citation>
    <scope>NUCLEOTIDE SEQUENCE</scope>
    <source>
        <strain evidence="2">PC1</strain>
    </source>
</reference>
<dbReference type="EMBL" id="GDID01007901">
    <property type="protein sequence ID" value="JAP88705.1"/>
    <property type="molecule type" value="Transcribed_RNA"/>
</dbReference>